<gene>
    <name evidence="2" type="ORF">AK812_SmicGene23709</name>
</gene>
<evidence type="ECO:0000256" key="1">
    <source>
        <dbReference type="SAM" id="Phobius"/>
    </source>
</evidence>
<dbReference type="Proteomes" id="UP000186817">
    <property type="component" value="Unassembled WGS sequence"/>
</dbReference>
<dbReference type="PANTHER" id="PTHR37314">
    <property type="entry name" value="SLR0142 PROTEIN"/>
    <property type="match status" value="1"/>
</dbReference>
<keyword evidence="1" id="KW-0472">Membrane</keyword>
<dbReference type="OrthoDB" id="440664at2759"/>
<feature type="transmembrane region" description="Helical" evidence="1">
    <location>
        <begin position="217"/>
        <end position="237"/>
    </location>
</feature>
<dbReference type="PANTHER" id="PTHR37314:SF4">
    <property type="entry name" value="UPF0700 TRANSMEMBRANE PROTEIN YOAK"/>
    <property type="match status" value="1"/>
</dbReference>
<accession>A0A1Q9DGJ0</accession>
<evidence type="ECO:0000313" key="3">
    <source>
        <dbReference type="Proteomes" id="UP000186817"/>
    </source>
</evidence>
<evidence type="ECO:0000313" key="2">
    <source>
        <dbReference type="EMBL" id="OLP94275.1"/>
    </source>
</evidence>
<keyword evidence="1" id="KW-1133">Transmembrane helix</keyword>
<comment type="caution">
    <text evidence="2">The sequence shown here is derived from an EMBL/GenBank/DDBJ whole genome shotgun (WGS) entry which is preliminary data.</text>
</comment>
<protein>
    <submittedName>
        <fullName evidence="2">Uncharacterized protein</fullName>
    </submittedName>
</protein>
<sequence>MPLQSPCSPGLTLPDVEIRQPQEPVHAVKSIRDTHQGFGFSPSAGSSPAAPDLLMHVRSLPGARAHETRKSFQRPKFWVLSFGWFLAGYYDHDESEAWAMTKARPTLLIDKNQVHFGGKSWYGVALVGNAVLIFGAALAPNLPTLSVCLAATACGLQNAMCTSHFGAVVRTTHVTGTLTDIGSTLGRIAMVYLRKGCRRSRMNVLEKAEIGVDARKLLVLLPMWVSFVMGSTVGAYAEHLFGVYALFFPASMTLTVGLVYMFLRQVLADVFARIEQEGLREKLMDMHLAFQRAGTRLSDAEGGVAGELQELDDEMGTMLEALDEVGSGVETLCKLSGSQLSMSLSHLSLSPSRRSLEKTPIHGVADSV</sequence>
<proteinExistence type="predicted"/>
<keyword evidence="1" id="KW-0812">Transmembrane</keyword>
<dbReference type="EMBL" id="LSRX01000549">
    <property type="protein sequence ID" value="OLP94275.1"/>
    <property type="molecule type" value="Genomic_DNA"/>
</dbReference>
<dbReference type="Pfam" id="PF06912">
    <property type="entry name" value="DUF1275"/>
    <property type="match status" value="1"/>
</dbReference>
<name>A0A1Q9DGJ0_SYMMI</name>
<dbReference type="AlphaFoldDB" id="A0A1Q9DGJ0"/>
<keyword evidence="3" id="KW-1185">Reference proteome</keyword>
<reference evidence="2 3" key="1">
    <citation type="submission" date="2016-02" db="EMBL/GenBank/DDBJ databases">
        <title>Genome analysis of coral dinoflagellate symbionts highlights evolutionary adaptations to a symbiotic lifestyle.</title>
        <authorList>
            <person name="Aranda M."/>
            <person name="Li Y."/>
            <person name="Liew Y.J."/>
            <person name="Baumgarten S."/>
            <person name="Simakov O."/>
            <person name="Wilson M."/>
            <person name="Piel J."/>
            <person name="Ashoor H."/>
            <person name="Bougouffa S."/>
            <person name="Bajic V.B."/>
            <person name="Ryu T."/>
            <person name="Ravasi T."/>
            <person name="Bayer T."/>
            <person name="Micklem G."/>
            <person name="Kim H."/>
            <person name="Bhak J."/>
            <person name="Lajeunesse T.C."/>
            <person name="Voolstra C.R."/>
        </authorList>
    </citation>
    <scope>NUCLEOTIDE SEQUENCE [LARGE SCALE GENOMIC DNA]</scope>
    <source>
        <strain evidence="2 3">CCMP2467</strain>
    </source>
</reference>
<feature type="transmembrane region" description="Helical" evidence="1">
    <location>
        <begin position="243"/>
        <end position="263"/>
    </location>
</feature>
<dbReference type="InterPro" id="IPR010699">
    <property type="entry name" value="DUF1275"/>
</dbReference>
<organism evidence="2 3">
    <name type="scientific">Symbiodinium microadriaticum</name>
    <name type="common">Dinoflagellate</name>
    <name type="synonym">Zooxanthella microadriatica</name>
    <dbReference type="NCBI Taxonomy" id="2951"/>
    <lineage>
        <taxon>Eukaryota</taxon>
        <taxon>Sar</taxon>
        <taxon>Alveolata</taxon>
        <taxon>Dinophyceae</taxon>
        <taxon>Suessiales</taxon>
        <taxon>Symbiodiniaceae</taxon>
        <taxon>Symbiodinium</taxon>
    </lineage>
</organism>